<evidence type="ECO:0000313" key="9">
    <source>
        <dbReference type="Proteomes" id="UP000051679"/>
    </source>
</evidence>
<evidence type="ECO:0000256" key="5">
    <source>
        <dbReference type="SAM" id="MobiDB-lite"/>
    </source>
</evidence>
<evidence type="ECO:0000256" key="4">
    <source>
        <dbReference type="ARBA" id="ARBA00023136"/>
    </source>
</evidence>
<evidence type="ECO:0000313" key="8">
    <source>
        <dbReference type="EMBL" id="KRM55970.1"/>
    </source>
</evidence>
<dbReference type="Proteomes" id="UP000051679">
    <property type="component" value="Unassembled WGS sequence"/>
</dbReference>
<accession>A0A0R1ZNM2</accession>
<gene>
    <name evidence="8" type="ORF">FC18_GL000751</name>
</gene>
<evidence type="ECO:0000256" key="6">
    <source>
        <dbReference type="SAM" id="Phobius"/>
    </source>
</evidence>
<evidence type="ECO:0000259" key="7">
    <source>
        <dbReference type="Pfam" id="PF06305"/>
    </source>
</evidence>
<dbReference type="PATRIC" id="fig|1291052.5.peg.767"/>
<name>A0A0R1ZNM2_9LACO</name>
<feature type="domain" description="Lipopolysaccharide assembly protein A" evidence="7">
    <location>
        <begin position="26"/>
        <end position="87"/>
    </location>
</feature>
<feature type="transmembrane region" description="Helical" evidence="6">
    <location>
        <begin position="40"/>
        <end position="62"/>
    </location>
</feature>
<dbReference type="PANTHER" id="PTHR41335:SF1">
    <property type="entry name" value="MEMBRANE PROTEIN"/>
    <property type="match status" value="1"/>
</dbReference>
<comment type="caution">
    <text evidence="8">The sequence shown here is derived from an EMBL/GenBank/DDBJ whole genome shotgun (WGS) entry which is preliminary data.</text>
</comment>
<dbReference type="EMBL" id="AYYO01000010">
    <property type="protein sequence ID" value="KRM55970.1"/>
    <property type="molecule type" value="Genomic_DNA"/>
</dbReference>
<dbReference type="PANTHER" id="PTHR41335">
    <property type="entry name" value="MEMBRANE PROTEIN-RELATED"/>
    <property type="match status" value="1"/>
</dbReference>
<keyword evidence="9" id="KW-1185">Reference proteome</keyword>
<dbReference type="Pfam" id="PF06305">
    <property type="entry name" value="LapA_dom"/>
    <property type="match status" value="1"/>
</dbReference>
<keyword evidence="2 6" id="KW-0812">Transmembrane</keyword>
<feature type="region of interest" description="Disordered" evidence="5">
    <location>
        <begin position="81"/>
        <end position="103"/>
    </location>
</feature>
<sequence length="103" mass="11482">MIEMKNQRRFVLILVLVLLVVIFALQNSQPVVVNALMAHFQWPLIIVIVGSLLLGALITLLLSASSIAAARKTTARLQEEVNRLRNQPKKAKQVIETPADEDK</sequence>
<keyword evidence="1" id="KW-1003">Cell membrane</keyword>
<evidence type="ECO:0000256" key="1">
    <source>
        <dbReference type="ARBA" id="ARBA00022475"/>
    </source>
</evidence>
<dbReference type="STRING" id="1291052.FC18_GL000751"/>
<keyword evidence="4 6" id="KW-0472">Membrane</keyword>
<protein>
    <recommendedName>
        <fullName evidence="7">Lipopolysaccharide assembly protein A domain-containing protein</fullName>
    </recommendedName>
</protein>
<reference evidence="8 9" key="1">
    <citation type="journal article" date="2015" name="Genome Announc.">
        <title>Expanding the biotechnology potential of lactobacilli through comparative genomics of 213 strains and associated genera.</title>
        <authorList>
            <person name="Sun Z."/>
            <person name="Harris H.M."/>
            <person name="McCann A."/>
            <person name="Guo C."/>
            <person name="Argimon S."/>
            <person name="Zhang W."/>
            <person name="Yang X."/>
            <person name="Jeffery I.B."/>
            <person name="Cooney J.C."/>
            <person name="Kagawa T.F."/>
            <person name="Liu W."/>
            <person name="Song Y."/>
            <person name="Salvetti E."/>
            <person name="Wrobel A."/>
            <person name="Rasinkangas P."/>
            <person name="Parkhill J."/>
            <person name="Rea M.C."/>
            <person name="O'Sullivan O."/>
            <person name="Ritari J."/>
            <person name="Douillard F.P."/>
            <person name="Paul Ross R."/>
            <person name="Yang R."/>
            <person name="Briner A.E."/>
            <person name="Felis G.E."/>
            <person name="de Vos W.M."/>
            <person name="Barrangou R."/>
            <person name="Klaenhammer T.R."/>
            <person name="Caufield P.W."/>
            <person name="Cui Y."/>
            <person name="Zhang H."/>
            <person name="O'Toole P.W."/>
        </authorList>
    </citation>
    <scope>NUCLEOTIDE SEQUENCE [LARGE SCALE GENOMIC DNA]</scope>
    <source>
        <strain evidence="8 9">DSM 20505</strain>
    </source>
</reference>
<dbReference type="GO" id="GO:0005886">
    <property type="term" value="C:plasma membrane"/>
    <property type="evidence" value="ECO:0007669"/>
    <property type="project" value="InterPro"/>
</dbReference>
<proteinExistence type="predicted"/>
<organism evidence="8 9">
    <name type="scientific">Lacticaseibacillus sharpeae JCM 1186 = DSM 20505</name>
    <dbReference type="NCBI Taxonomy" id="1291052"/>
    <lineage>
        <taxon>Bacteria</taxon>
        <taxon>Bacillati</taxon>
        <taxon>Bacillota</taxon>
        <taxon>Bacilli</taxon>
        <taxon>Lactobacillales</taxon>
        <taxon>Lactobacillaceae</taxon>
        <taxon>Lacticaseibacillus</taxon>
    </lineage>
</organism>
<dbReference type="InterPro" id="IPR010445">
    <property type="entry name" value="LapA_dom"/>
</dbReference>
<dbReference type="AlphaFoldDB" id="A0A0R1ZNM2"/>
<keyword evidence="3 6" id="KW-1133">Transmembrane helix</keyword>
<evidence type="ECO:0000256" key="3">
    <source>
        <dbReference type="ARBA" id="ARBA00022989"/>
    </source>
</evidence>
<evidence type="ECO:0000256" key="2">
    <source>
        <dbReference type="ARBA" id="ARBA00022692"/>
    </source>
</evidence>